<name>A0AAW1JVG3_POPJA</name>
<dbReference type="GO" id="GO:0005634">
    <property type="term" value="C:nucleus"/>
    <property type="evidence" value="ECO:0007669"/>
    <property type="project" value="UniProtKB-SubCell"/>
</dbReference>
<dbReference type="SUPFAM" id="SSF46689">
    <property type="entry name" value="Homeodomain-like"/>
    <property type="match status" value="1"/>
</dbReference>
<dbReference type="Proteomes" id="UP001458880">
    <property type="component" value="Unassembled WGS sequence"/>
</dbReference>
<evidence type="ECO:0000313" key="4">
    <source>
        <dbReference type="Proteomes" id="UP001458880"/>
    </source>
</evidence>
<sequence length="94" mass="10605">MPRTYQRNTNRQSWSQESIEGAIEEVLSGRMGYLKAAKSFTVPQSTLEDRVKKVRSNQLTSKQAASKGGLGLCTTVFSEQQERELVYHILPLES</sequence>
<organism evidence="3 4">
    <name type="scientific">Popillia japonica</name>
    <name type="common">Japanese beetle</name>
    <dbReference type="NCBI Taxonomy" id="7064"/>
    <lineage>
        <taxon>Eukaryota</taxon>
        <taxon>Metazoa</taxon>
        <taxon>Ecdysozoa</taxon>
        <taxon>Arthropoda</taxon>
        <taxon>Hexapoda</taxon>
        <taxon>Insecta</taxon>
        <taxon>Pterygota</taxon>
        <taxon>Neoptera</taxon>
        <taxon>Endopterygota</taxon>
        <taxon>Coleoptera</taxon>
        <taxon>Polyphaga</taxon>
        <taxon>Scarabaeiformia</taxon>
        <taxon>Scarabaeidae</taxon>
        <taxon>Rutelinae</taxon>
        <taxon>Popillia</taxon>
    </lineage>
</organism>
<keyword evidence="3" id="KW-0238">DNA-binding</keyword>
<protein>
    <submittedName>
        <fullName evidence="3">CENP-B N-terminal DNA-binding domain</fullName>
    </submittedName>
</protein>
<feature type="domain" description="HTH psq-type" evidence="2">
    <location>
        <begin position="17"/>
        <end position="55"/>
    </location>
</feature>
<evidence type="ECO:0000256" key="1">
    <source>
        <dbReference type="ARBA" id="ARBA00004123"/>
    </source>
</evidence>
<evidence type="ECO:0000313" key="3">
    <source>
        <dbReference type="EMBL" id="KAK9708358.1"/>
    </source>
</evidence>
<reference evidence="3 4" key="1">
    <citation type="journal article" date="2024" name="BMC Genomics">
        <title>De novo assembly and annotation of Popillia japonica's genome with initial clues to its potential as an invasive pest.</title>
        <authorList>
            <person name="Cucini C."/>
            <person name="Boschi S."/>
            <person name="Funari R."/>
            <person name="Cardaioli E."/>
            <person name="Iannotti N."/>
            <person name="Marturano G."/>
            <person name="Paoli F."/>
            <person name="Bruttini M."/>
            <person name="Carapelli A."/>
            <person name="Frati F."/>
            <person name="Nardi F."/>
        </authorList>
    </citation>
    <scope>NUCLEOTIDE SEQUENCE [LARGE SCALE GENOMIC DNA]</scope>
    <source>
        <strain evidence="3">DMR45628</strain>
    </source>
</reference>
<dbReference type="AlphaFoldDB" id="A0AAW1JVG3"/>
<comment type="caution">
    <text evidence="3">The sequence shown here is derived from an EMBL/GenBank/DDBJ whole genome shotgun (WGS) entry which is preliminary data.</text>
</comment>
<comment type="subcellular location">
    <subcellularLocation>
        <location evidence="1">Nucleus</location>
    </subcellularLocation>
</comment>
<gene>
    <name evidence="3" type="ORF">QE152_g27233</name>
</gene>
<evidence type="ECO:0000259" key="2">
    <source>
        <dbReference type="Pfam" id="PF05225"/>
    </source>
</evidence>
<dbReference type="EMBL" id="JASPKY010000331">
    <property type="protein sequence ID" value="KAK9708358.1"/>
    <property type="molecule type" value="Genomic_DNA"/>
</dbReference>
<dbReference type="Gene3D" id="1.10.10.60">
    <property type="entry name" value="Homeodomain-like"/>
    <property type="match status" value="1"/>
</dbReference>
<accession>A0AAW1JVG3</accession>
<dbReference type="Pfam" id="PF05225">
    <property type="entry name" value="HTH_psq"/>
    <property type="match status" value="1"/>
</dbReference>
<proteinExistence type="predicted"/>
<keyword evidence="4" id="KW-1185">Reference proteome</keyword>
<dbReference type="InterPro" id="IPR009057">
    <property type="entry name" value="Homeodomain-like_sf"/>
</dbReference>
<dbReference type="InterPro" id="IPR007889">
    <property type="entry name" value="HTH_Psq"/>
</dbReference>
<dbReference type="GO" id="GO:0003677">
    <property type="term" value="F:DNA binding"/>
    <property type="evidence" value="ECO:0007669"/>
    <property type="project" value="UniProtKB-KW"/>
</dbReference>